<evidence type="ECO:0000313" key="3">
    <source>
        <dbReference type="Proteomes" id="UP001519460"/>
    </source>
</evidence>
<dbReference type="AlphaFoldDB" id="A0ABD0LC06"/>
<name>A0ABD0LC06_9CAEN</name>
<accession>A0ABD0LC06</accession>
<keyword evidence="3" id="KW-1185">Reference proteome</keyword>
<organism evidence="2 3">
    <name type="scientific">Batillaria attramentaria</name>
    <dbReference type="NCBI Taxonomy" id="370345"/>
    <lineage>
        <taxon>Eukaryota</taxon>
        <taxon>Metazoa</taxon>
        <taxon>Spiralia</taxon>
        <taxon>Lophotrochozoa</taxon>
        <taxon>Mollusca</taxon>
        <taxon>Gastropoda</taxon>
        <taxon>Caenogastropoda</taxon>
        <taxon>Sorbeoconcha</taxon>
        <taxon>Cerithioidea</taxon>
        <taxon>Batillariidae</taxon>
        <taxon>Batillaria</taxon>
    </lineage>
</organism>
<gene>
    <name evidence="2" type="ORF">BaRGS_00012043</name>
</gene>
<evidence type="ECO:0000313" key="2">
    <source>
        <dbReference type="EMBL" id="KAK7496636.1"/>
    </source>
</evidence>
<proteinExistence type="predicted"/>
<protein>
    <submittedName>
        <fullName evidence="2">Uncharacterized protein</fullName>
    </submittedName>
</protein>
<comment type="caution">
    <text evidence="2">The sequence shown here is derived from an EMBL/GenBank/DDBJ whole genome shotgun (WGS) entry which is preliminary data.</text>
</comment>
<dbReference type="Proteomes" id="UP001519460">
    <property type="component" value="Unassembled WGS sequence"/>
</dbReference>
<dbReference type="EMBL" id="JACVVK020000065">
    <property type="protein sequence ID" value="KAK7496636.1"/>
    <property type="molecule type" value="Genomic_DNA"/>
</dbReference>
<sequence>MPPLTSSIHVPTYPASPRTHCSISVYRDPACTHPLIEAQILLHPKTVGLSLPFISQASRSSRTRHSRQTRTTRPRHVPTCPMREGKGAFCLSLESDGHCETGTN</sequence>
<evidence type="ECO:0000256" key="1">
    <source>
        <dbReference type="SAM" id="MobiDB-lite"/>
    </source>
</evidence>
<reference evidence="2 3" key="1">
    <citation type="journal article" date="2023" name="Sci. Data">
        <title>Genome assembly of the Korean intertidal mud-creeper Batillaria attramentaria.</title>
        <authorList>
            <person name="Patra A.K."/>
            <person name="Ho P.T."/>
            <person name="Jun S."/>
            <person name="Lee S.J."/>
            <person name="Kim Y."/>
            <person name="Won Y.J."/>
        </authorList>
    </citation>
    <scope>NUCLEOTIDE SEQUENCE [LARGE SCALE GENOMIC DNA]</scope>
    <source>
        <strain evidence="2">Wonlab-2016</strain>
    </source>
</reference>
<feature type="region of interest" description="Disordered" evidence="1">
    <location>
        <begin position="55"/>
        <end position="80"/>
    </location>
</feature>
<feature type="compositionally biased region" description="Basic residues" evidence="1">
    <location>
        <begin position="61"/>
        <end position="76"/>
    </location>
</feature>